<evidence type="ECO:0000313" key="4">
    <source>
        <dbReference type="Proteomes" id="UP000539372"/>
    </source>
</evidence>
<dbReference type="Proteomes" id="UP000539372">
    <property type="component" value="Unassembled WGS sequence"/>
</dbReference>
<reference evidence="3 4" key="1">
    <citation type="submission" date="2020-04" db="EMBL/GenBank/DDBJ databases">
        <title>Rhodospirillaceae bacterium KN72 isolated from deep sea.</title>
        <authorList>
            <person name="Zhang D.-C."/>
        </authorList>
    </citation>
    <scope>NUCLEOTIDE SEQUENCE [LARGE SCALE GENOMIC DNA]</scope>
    <source>
        <strain evidence="3 4">KN72</strain>
    </source>
</reference>
<dbReference type="AlphaFoldDB" id="A0A7Y0E1P9"/>
<gene>
    <name evidence="3" type="ORF">HH303_10060</name>
</gene>
<evidence type="ECO:0000256" key="2">
    <source>
        <dbReference type="SAM" id="MobiDB-lite"/>
    </source>
</evidence>
<accession>A0A7Y0E1P9</accession>
<dbReference type="EMBL" id="JABBNT010000003">
    <property type="protein sequence ID" value="NMM44821.1"/>
    <property type="molecule type" value="Genomic_DNA"/>
</dbReference>
<proteinExistence type="inferred from homology"/>
<dbReference type="PANTHER" id="PTHR28524:SF3">
    <property type="entry name" value="SUCCINATE DEHYDROGENASE ASSEMBLY FACTOR 4, MITOCHONDRIAL"/>
    <property type="match status" value="1"/>
</dbReference>
<comment type="similarity">
    <text evidence="1">Belongs to the SDHAF4 family.</text>
</comment>
<evidence type="ECO:0000313" key="3">
    <source>
        <dbReference type="EMBL" id="NMM44821.1"/>
    </source>
</evidence>
<feature type="compositionally biased region" description="Basic and acidic residues" evidence="2">
    <location>
        <begin position="1"/>
        <end position="25"/>
    </location>
</feature>
<name>A0A7Y0E1P9_9PROT</name>
<sequence>MKAEAAGERWRKQAEFEGQIEKEFGGPKGLEPTRYGDWEKAGRCVDF</sequence>
<feature type="region of interest" description="Disordered" evidence="2">
    <location>
        <begin position="1"/>
        <end position="33"/>
    </location>
</feature>
<dbReference type="InterPro" id="IPR012875">
    <property type="entry name" value="SDHF4"/>
</dbReference>
<protein>
    <submittedName>
        <fullName evidence="3">DUF1674 domain-containing protein</fullName>
    </submittedName>
</protein>
<dbReference type="Pfam" id="PF07896">
    <property type="entry name" value="DUF1674"/>
    <property type="match status" value="1"/>
</dbReference>
<evidence type="ECO:0000256" key="1">
    <source>
        <dbReference type="ARBA" id="ARBA00005701"/>
    </source>
</evidence>
<comment type="caution">
    <text evidence="3">The sequence shown here is derived from an EMBL/GenBank/DDBJ whole genome shotgun (WGS) entry which is preliminary data.</text>
</comment>
<dbReference type="PANTHER" id="PTHR28524">
    <property type="entry name" value="SUCCINATE DEHYDROGENASE ASSEMBLY FACTOR 4, MITOCHONDRIAL"/>
    <property type="match status" value="1"/>
</dbReference>
<organism evidence="3 4">
    <name type="scientific">Pacificispira spongiicola</name>
    <dbReference type="NCBI Taxonomy" id="2729598"/>
    <lineage>
        <taxon>Bacteria</taxon>
        <taxon>Pseudomonadati</taxon>
        <taxon>Pseudomonadota</taxon>
        <taxon>Alphaproteobacteria</taxon>
        <taxon>Rhodospirillales</taxon>
        <taxon>Rhodospirillaceae</taxon>
        <taxon>Pacificispira</taxon>
    </lineage>
</organism>
<keyword evidence="4" id="KW-1185">Reference proteome</keyword>